<protein>
    <submittedName>
        <fullName evidence="1">Uncharacterized protein</fullName>
    </submittedName>
</protein>
<evidence type="ECO:0000313" key="1">
    <source>
        <dbReference type="EMBL" id="GAO18491.1"/>
    </source>
</evidence>
<dbReference type="EMBL" id="BBTG02000024">
    <property type="protein sequence ID" value="GAO18491.1"/>
    <property type="molecule type" value="Genomic_DNA"/>
</dbReference>
<comment type="caution">
    <text evidence="1">The sequence shown here is derived from an EMBL/GenBank/DDBJ whole genome shotgun (WGS) entry which is preliminary data.</text>
</comment>
<dbReference type="Proteomes" id="UP000054053">
    <property type="component" value="Unassembled WGS sequence"/>
</dbReference>
<reference evidence="2" key="1">
    <citation type="journal article" date="2016" name="Genome Announc.">
        <title>Genome sequence of Ustilaginoidea virens IPU010, a rice pathogenic fungus causing false smut.</title>
        <authorList>
            <person name="Kumagai T."/>
            <person name="Ishii T."/>
            <person name="Terai G."/>
            <person name="Umemura M."/>
            <person name="Machida M."/>
            <person name="Asai K."/>
        </authorList>
    </citation>
    <scope>NUCLEOTIDE SEQUENCE [LARGE SCALE GENOMIC DNA]</scope>
    <source>
        <strain evidence="2">IPU010</strain>
    </source>
</reference>
<organism evidence="1 2">
    <name type="scientific">Ustilaginoidea virens</name>
    <name type="common">Rice false smut fungus</name>
    <name type="synonym">Villosiclava virens</name>
    <dbReference type="NCBI Taxonomy" id="1159556"/>
    <lineage>
        <taxon>Eukaryota</taxon>
        <taxon>Fungi</taxon>
        <taxon>Dikarya</taxon>
        <taxon>Ascomycota</taxon>
        <taxon>Pezizomycotina</taxon>
        <taxon>Sordariomycetes</taxon>
        <taxon>Hypocreomycetidae</taxon>
        <taxon>Hypocreales</taxon>
        <taxon>Clavicipitaceae</taxon>
        <taxon>Ustilaginoidea</taxon>
    </lineage>
</organism>
<accession>A0A1B5L7J1</accession>
<dbReference type="AlphaFoldDB" id="A0A1B5L7J1"/>
<proteinExistence type="predicted"/>
<sequence length="77" mass="8298">MQEPASPDSLLPANNIRIAPATSNVGMLKVRQADQAEIPSDWSVLFQPGAKYSVKEEGTDGCVLEHSMFTVPTAPWA</sequence>
<gene>
    <name evidence="1" type="ORF">UVI_02041730</name>
</gene>
<evidence type="ECO:0000313" key="2">
    <source>
        <dbReference type="Proteomes" id="UP000054053"/>
    </source>
</evidence>
<name>A0A1B5L7J1_USTVR</name>